<feature type="domain" description="CCHC-type" evidence="2">
    <location>
        <begin position="147"/>
        <end position="161"/>
    </location>
</feature>
<dbReference type="InterPro" id="IPR001878">
    <property type="entry name" value="Znf_CCHC"/>
</dbReference>
<dbReference type="SUPFAM" id="SSF50630">
    <property type="entry name" value="Acid proteases"/>
    <property type="match status" value="1"/>
</dbReference>
<dbReference type="Gene3D" id="2.40.70.10">
    <property type="entry name" value="Acid Proteases"/>
    <property type="match status" value="1"/>
</dbReference>
<dbReference type="InterPro" id="IPR021109">
    <property type="entry name" value="Peptidase_aspartic_dom_sf"/>
</dbReference>
<dbReference type="SUPFAM" id="SSF57756">
    <property type="entry name" value="Retrovirus zinc finger-like domains"/>
    <property type="match status" value="1"/>
</dbReference>
<accession>A0A1R1YSQ9</accession>
<protein>
    <recommendedName>
        <fullName evidence="2">CCHC-type domain-containing protein</fullName>
    </recommendedName>
</protein>
<organism evidence="3 4">
    <name type="scientific">Smittium culicis</name>
    <dbReference type="NCBI Taxonomy" id="133412"/>
    <lineage>
        <taxon>Eukaryota</taxon>
        <taxon>Fungi</taxon>
        <taxon>Fungi incertae sedis</taxon>
        <taxon>Zoopagomycota</taxon>
        <taxon>Kickxellomycotina</taxon>
        <taxon>Harpellomycetes</taxon>
        <taxon>Harpellales</taxon>
        <taxon>Legeriomycetaceae</taxon>
        <taxon>Smittium</taxon>
    </lineage>
</organism>
<dbReference type="AlphaFoldDB" id="A0A1R1YSQ9"/>
<keyword evidence="4" id="KW-1185">Reference proteome</keyword>
<proteinExistence type="predicted"/>
<evidence type="ECO:0000256" key="1">
    <source>
        <dbReference type="PROSITE-ProRule" id="PRU00047"/>
    </source>
</evidence>
<keyword evidence="1" id="KW-0863">Zinc-finger</keyword>
<reference evidence="4" key="1">
    <citation type="submission" date="2017-01" db="EMBL/GenBank/DDBJ databases">
        <authorList>
            <person name="Wang Y."/>
            <person name="White M."/>
            <person name="Kvist S."/>
            <person name="Moncalvo J.-M."/>
        </authorList>
    </citation>
    <scope>NUCLEOTIDE SEQUENCE [LARGE SCALE GENOMIC DNA]</scope>
    <source>
        <strain evidence="4">ID-206-W2</strain>
    </source>
</reference>
<dbReference type="Proteomes" id="UP000187429">
    <property type="component" value="Unassembled WGS sequence"/>
</dbReference>
<dbReference type="InterPro" id="IPR036875">
    <property type="entry name" value="Znf_CCHC_sf"/>
</dbReference>
<name>A0A1R1YSQ9_9FUNG</name>
<evidence type="ECO:0000259" key="2">
    <source>
        <dbReference type="PROSITE" id="PS50158"/>
    </source>
</evidence>
<dbReference type="PROSITE" id="PS50158">
    <property type="entry name" value="ZF_CCHC"/>
    <property type="match status" value="1"/>
</dbReference>
<keyword evidence="1" id="KW-0479">Metal-binding</keyword>
<dbReference type="SMART" id="SM00343">
    <property type="entry name" value="ZnF_C2HC"/>
    <property type="match status" value="1"/>
</dbReference>
<dbReference type="GO" id="GO:0003676">
    <property type="term" value="F:nucleic acid binding"/>
    <property type="evidence" value="ECO:0007669"/>
    <property type="project" value="InterPro"/>
</dbReference>
<dbReference type="GO" id="GO:0008270">
    <property type="term" value="F:zinc ion binding"/>
    <property type="evidence" value="ECO:0007669"/>
    <property type="project" value="UniProtKB-KW"/>
</dbReference>
<evidence type="ECO:0000313" key="4">
    <source>
        <dbReference type="Proteomes" id="UP000187429"/>
    </source>
</evidence>
<dbReference type="Pfam" id="PF00098">
    <property type="entry name" value="zf-CCHC"/>
    <property type="match status" value="1"/>
</dbReference>
<dbReference type="OrthoDB" id="5597136at2759"/>
<dbReference type="EMBL" id="LSSM01000132">
    <property type="protein sequence ID" value="OMJ29938.1"/>
    <property type="molecule type" value="Genomic_DNA"/>
</dbReference>
<evidence type="ECO:0000313" key="3">
    <source>
        <dbReference type="EMBL" id="OMJ29938.1"/>
    </source>
</evidence>
<keyword evidence="1" id="KW-0862">Zinc</keyword>
<sequence>MKSLKQEDFEAQFCRFLTSMNITEESIKLKMLLSAISTRNYKLVLKNKKSNYKDAIELIIEEEELNKIVNGKYFKTESAEKSILSADKKIVKVQNPGTTSEMYEELSKQFRDLKINLISRLDKLKVKKFGYRDRNIVDQELYKSGGCFNCKQKGHRKFECPMLKDDIKSKQLQCIELEKGIDNIPVLESLLEIEKRARENGASTEVDGPRLKRLAAKSKNEEIVSETDVIKKSHLRLRKSKNIRLTEKVEKYSIENDMLNMIPKINLAQLLNVSPQIRKDLSESFKKIETREVGYIEREYDNITSCRALVEIHGRHYDAVVDTGAACSVVTSGMLDTLGLEVDSPSTQIIVTADGTRHEALGKKEAKNLILGMDWFVDHDAVIDIKNSEIILLKNHYDVILSLSSKEERI</sequence>
<comment type="caution">
    <text evidence="3">The sequence shown here is derived from an EMBL/GenBank/DDBJ whole genome shotgun (WGS) entry which is preliminary data.</text>
</comment>
<gene>
    <name evidence="3" type="ORF">AYI69_g536</name>
</gene>
<dbReference type="Pfam" id="PF13975">
    <property type="entry name" value="gag-asp_proteas"/>
    <property type="match status" value="1"/>
</dbReference>